<dbReference type="EMBL" id="LT671858">
    <property type="protein sequence ID" value="SIM82449.1"/>
    <property type="molecule type" value="Genomic_DNA"/>
</dbReference>
<gene>
    <name evidence="2" type="ORF">CSP5_1743</name>
</gene>
<feature type="transmembrane region" description="Helical" evidence="1">
    <location>
        <begin position="125"/>
        <end position="145"/>
    </location>
</feature>
<evidence type="ECO:0000256" key="1">
    <source>
        <dbReference type="SAM" id="Phobius"/>
    </source>
</evidence>
<feature type="transmembrane region" description="Helical" evidence="1">
    <location>
        <begin position="194"/>
        <end position="219"/>
    </location>
</feature>
<proteinExistence type="predicted"/>
<reference evidence="2 3" key="1">
    <citation type="submission" date="2016-04" db="EMBL/GenBank/DDBJ databases">
        <authorList>
            <person name="Evans L.H."/>
            <person name="Alamgir A."/>
            <person name="Owens N."/>
            <person name="Weber N.D."/>
            <person name="Virtaneva K."/>
            <person name="Barbian K."/>
            <person name="Babar A."/>
            <person name="Rosenke K."/>
        </authorList>
    </citation>
    <scope>NUCLEOTIDE SEQUENCE [LARGE SCALE GENOMIC DNA]</scope>
    <source>
        <strain evidence="3">S5(T) (JCM 30642 \VKM B-2941)</strain>
    </source>
</reference>
<dbReference type="AlphaFoldDB" id="A0A1N5WBG0"/>
<evidence type="ECO:0000313" key="3">
    <source>
        <dbReference type="Proteomes" id="UP000195607"/>
    </source>
</evidence>
<keyword evidence="1" id="KW-1133">Transmembrane helix</keyword>
<evidence type="ECO:0000313" key="2">
    <source>
        <dbReference type="EMBL" id="SIM82449.1"/>
    </source>
</evidence>
<protein>
    <submittedName>
        <fullName evidence="2">Multipass membrane protein</fullName>
    </submittedName>
</protein>
<sequence length="227" mass="25640">MFRNPNIRISDYLSNQYHVQELIILISSLIIGYSAVSFGYRYFLYNSMSFAFYPILAYALIKSYFYGRNIESGVFGYLFTAPLKRMTTLLVSHFIDIIILPSAIIIEISLLLYIKFFYIPVEDVVLYWIASVAVISLFIAAGRIIGVFVRDGIASMGVLFAAYEAISIAGNSKNKADIELELYFHLNLSSIDPFYILIESIVVLVVSILMVVISSRLLLNFGLKSGR</sequence>
<feature type="transmembrane region" description="Helical" evidence="1">
    <location>
        <begin position="21"/>
        <end position="44"/>
    </location>
</feature>
<dbReference type="GeneID" id="41588985"/>
<dbReference type="Proteomes" id="UP000195607">
    <property type="component" value="Chromosome I"/>
</dbReference>
<feature type="transmembrane region" description="Helical" evidence="1">
    <location>
        <begin position="88"/>
        <end position="113"/>
    </location>
</feature>
<keyword evidence="1" id="KW-0472">Membrane</keyword>
<keyword evidence="1" id="KW-0812">Transmembrane</keyword>
<name>A0A1N5WBG0_9ARCH</name>
<dbReference type="RefSeq" id="WP_148690114.1">
    <property type="nucleotide sequence ID" value="NZ_LT671858.1"/>
</dbReference>
<organism evidence="2 3">
    <name type="scientific">Cuniculiplasma divulgatum</name>
    <dbReference type="NCBI Taxonomy" id="1673428"/>
    <lineage>
        <taxon>Archaea</taxon>
        <taxon>Methanobacteriati</taxon>
        <taxon>Thermoplasmatota</taxon>
        <taxon>Thermoplasmata</taxon>
        <taxon>Thermoplasmatales</taxon>
        <taxon>Cuniculiplasmataceae</taxon>
        <taxon>Cuniculiplasma</taxon>
    </lineage>
</organism>
<accession>A0A1N5WBG0</accession>